<organism evidence="2 3">
    <name type="scientific">Stylosanthes scabra</name>
    <dbReference type="NCBI Taxonomy" id="79078"/>
    <lineage>
        <taxon>Eukaryota</taxon>
        <taxon>Viridiplantae</taxon>
        <taxon>Streptophyta</taxon>
        <taxon>Embryophyta</taxon>
        <taxon>Tracheophyta</taxon>
        <taxon>Spermatophyta</taxon>
        <taxon>Magnoliopsida</taxon>
        <taxon>eudicotyledons</taxon>
        <taxon>Gunneridae</taxon>
        <taxon>Pentapetalae</taxon>
        <taxon>rosids</taxon>
        <taxon>fabids</taxon>
        <taxon>Fabales</taxon>
        <taxon>Fabaceae</taxon>
        <taxon>Papilionoideae</taxon>
        <taxon>50 kb inversion clade</taxon>
        <taxon>dalbergioids sensu lato</taxon>
        <taxon>Dalbergieae</taxon>
        <taxon>Pterocarpus clade</taxon>
        <taxon>Stylosanthes</taxon>
    </lineage>
</organism>
<accession>A0ABU6VFE8</accession>
<evidence type="ECO:0000256" key="1">
    <source>
        <dbReference type="SAM" id="MobiDB-lite"/>
    </source>
</evidence>
<proteinExistence type="predicted"/>
<name>A0ABU6VFE8_9FABA</name>
<gene>
    <name evidence="2" type="ORF">PIB30_046984</name>
</gene>
<sequence length="248" mass="27981">MCMWPFLTPLAAGLKVYVEEYGENVLSKQTHLDGISKSNESCSTCRTPKGIDNAVEFSTEVEEIPMLHMEHKAKVGADSCIDSAINANLGSAQRYMKGSGNAANRVEDDTHNERTVEWDLKVNGGVGNKENEAQIEKKMMTMWSVWIDDEERAEALKALKTKELCEHNGIHFKVRNDEDLLVRLARKKLQCKSRIDGANNRPKQGRKPVNIKGRSQSTRILRRPFADVLNARNRIVNLLKLVQVFCAE</sequence>
<dbReference type="Proteomes" id="UP001341840">
    <property type="component" value="Unassembled WGS sequence"/>
</dbReference>
<evidence type="ECO:0000313" key="3">
    <source>
        <dbReference type="Proteomes" id="UP001341840"/>
    </source>
</evidence>
<feature type="region of interest" description="Disordered" evidence="1">
    <location>
        <begin position="195"/>
        <end position="214"/>
    </location>
</feature>
<evidence type="ECO:0000313" key="2">
    <source>
        <dbReference type="EMBL" id="MED6172097.1"/>
    </source>
</evidence>
<dbReference type="EMBL" id="JASCZI010151332">
    <property type="protein sequence ID" value="MED6172097.1"/>
    <property type="molecule type" value="Genomic_DNA"/>
</dbReference>
<reference evidence="2 3" key="1">
    <citation type="journal article" date="2023" name="Plants (Basel)">
        <title>Bridging the Gap: Combining Genomics and Transcriptomics Approaches to Understand Stylosanthes scabra, an Orphan Legume from the Brazilian Caatinga.</title>
        <authorList>
            <person name="Ferreira-Neto J.R.C."/>
            <person name="da Silva M.D."/>
            <person name="Binneck E."/>
            <person name="de Melo N.F."/>
            <person name="da Silva R.H."/>
            <person name="de Melo A.L.T.M."/>
            <person name="Pandolfi V."/>
            <person name="Bustamante F.O."/>
            <person name="Brasileiro-Vidal A.C."/>
            <person name="Benko-Iseppon A.M."/>
        </authorList>
    </citation>
    <scope>NUCLEOTIDE SEQUENCE [LARGE SCALE GENOMIC DNA]</scope>
    <source>
        <tissue evidence="2">Leaves</tissue>
    </source>
</reference>
<protein>
    <submittedName>
        <fullName evidence="2">Uncharacterized protein</fullName>
    </submittedName>
</protein>
<keyword evidence="3" id="KW-1185">Reference proteome</keyword>
<comment type="caution">
    <text evidence="2">The sequence shown here is derived from an EMBL/GenBank/DDBJ whole genome shotgun (WGS) entry which is preliminary data.</text>
</comment>